<reference evidence="17" key="1">
    <citation type="submission" date="2020-11" db="EMBL/GenBank/DDBJ databases">
        <authorList>
            <person name="Tran Van P."/>
        </authorList>
    </citation>
    <scope>NUCLEOTIDE SEQUENCE</scope>
</reference>
<dbReference type="InterPro" id="IPR050476">
    <property type="entry name" value="Insect_CytP450_Detox"/>
</dbReference>
<dbReference type="InterPro" id="IPR002403">
    <property type="entry name" value="Cyt_P450_E_grp-IV"/>
</dbReference>
<evidence type="ECO:0000256" key="6">
    <source>
        <dbReference type="ARBA" id="ARBA00022617"/>
    </source>
</evidence>
<feature type="compositionally biased region" description="Polar residues" evidence="16">
    <location>
        <begin position="114"/>
        <end position="125"/>
    </location>
</feature>
<evidence type="ECO:0008006" key="18">
    <source>
        <dbReference type="Google" id="ProtNLM"/>
    </source>
</evidence>
<feature type="region of interest" description="Disordered" evidence="16">
    <location>
        <begin position="333"/>
        <end position="353"/>
    </location>
</feature>
<feature type="compositionally biased region" description="Basic and acidic residues" evidence="16">
    <location>
        <begin position="174"/>
        <end position="191"/>
    </location>
</feature>
<dbReference type="GO" id="GO:0005506">
    <property type="term" value="F:iron ion binding"/>
    <property type="evidence" value="ECO:0007669"/>
    <property type="project" value="InterPro"/>
</dbReference>
<name>A0A7R8VUH3_TIMDO</name>
<dbReference type="GO" id="GO:0004497">
    <property type="term" value="F:monooxygenase activity"/>
    <property type="evidence" value="ECO:0007669"/>
    <property type="project" value="UniProtKB-KW"/>
</dbReference>
<organism evidence="17">
    <name type="scientific">Timema douglasi</name>
    <name type="common">Walking stick</name>
    <dbReference type="NCBI Taxonomy" id="61478"/>
    <lineage>
        <taxon>Eukaryota</taxon>
        <taxon>Metazoa</taxon>
        <taxon>Ecdysozoa</taxon>
        <taxon>Arthropoda</taxon>
        <taxon>Hexapoda</taxon>
        <taxon>Insecta</taxon>
        <taxon>Pterygota</taxon>
        <taxon>Neoptera</taxon>
        <taxon>Polyneoptera</taxon>
        <taxon>Phasmatodea</taxon>
        <taxon>Timematodea</taxon>
        <taxon>Timematoidea</taxon>
        <taxon>Timematidae</taxon>
        <taxon>Timema</taxon>
    </lineage>
</organism>
<protein>
    <recommendedName>
        <fullName evidence="18">Cytochrome P450</fullName>
    </recommendedName>
</protein>
<feature type="region of interest" description="Disordered" evidence="16">
    <location>
        <begin position="114"/>
        <end position="200"/>
    </location>
</feature>
<keyword evidence="6 14" id="KW-0349">Heme</keyword>
<dbReference type="Pfam" id="PF00067">
    <property type="entry name" value="p450"/>
    <property type="match status" value="1"/>
</dbReference>
<dbReference type="InterPro" id="IPR017972">
    <property type="entry name" value="Cyt_P450_CS"/>
</dbReference>
<keyword evidence="8" id="KW-0256">Endoplasmic reticulum</keyword>
<dbReference type="GO" id="GO:0016705">
    <property type="term" value="F:oxidoreductase activity, acting on paired donors, with incorporation or reduction of molecular oxygen"/>
    <property type="evidence" value="ECO:0007669"/>
    <property type="project" value="InterPro"/>
</dbReference>
<evidence type="ECO:0000256" key="5">
    <source>
        <dbReference type="ARBA" id="ARBA00010617"/>
    </source>
</evidence>
<keyword evidence="11 14" id="KW-0408">Iron</keyword>
<evidence type="ECO:0000256" key="15">
    <source>
        <dbReference type="RuleBase" id="RU000461"/>
    </source>
</evidence>
<dbReference type="PANTHER" id="PTHR24292">
    <property type="entry name" value="CYTOCHROME P450"/>
    <property type="match status" value="1"/>
</dbReference>
<evidence type="ECO:0000256" key="13">
    <source>
        <dbReference type="ARBA" id="ARBA00023136"/>
    </source>
</evidence>
<comment type="subcellular location">
    <subcellularLocation>
        <location evidence="4">Endoplasmic reticulum membrane</location>
        <topology evidence="4">Peripheral membrane protein</topology>
    </subcellularLocation>
    <subcellularLocation>
        <location evidence="3">Microsome membrane</location>
        <topology evidence="3">Peripheral membrane protein</topology>
    </subcellularLocation>
</comment>
<dbReference type="SUPFAM" id="SSF48264">
    <property type="entry name" value="Cytochrome P450"/>
    <property type="match status" value="1"/>
</dbReference>
<dbReference type="AlphaFoldDB" id="A0A7R8VUH3"/>
<gene>
    <name evidence="17" type="ORF">TDIB3V08_LOCUS9911</name>
</gene>
<comment type="cofactor">
    <cofactor evidence="1 14">
        <name>heme</name>
        <dbReference type="ChEBI" id="CHEBI:30413"/>
    </cofactor>
</comment>
<evidence type="ECO:0000256" key="3">
    <source>
        <dbReference type="ARBA" id="ARBA00004174"/>
    </source>
</evidence>
<keyword evidence="9" id="KW-0492">Microsome</keyword>
<dbReference type="PANTHER" id="PTHR24292:SF54">
    <property type="entry name" value="CYP9F3-RELATED"/>
    <property type="match status" value="1"/>
</dbReference>
<keyword evidence="10 15" id="KW-0560">Oxidoreductase</keyword>
<evidence type="ECO:0000256" key="1">
    <source>
        <dbReference type="ARBA" id="ARBA00001971"/>
    </source>
</evidence>
<dbReference type="Gene3D" id="1.10.630.10">
    <property type="entry name" value="Cytochrome P450"/>
    <property type="match status" value="1"/>
</dbReference>
<comment type="similarity">
    <text evidence="5 15">Belongs to the cytochrome P450 family.</text>
</comment>
<keyword evidence="13" id="KW-0472">Membrane</keyword>
<evidence type="ECO:0000256" key="11">
    <source>
        <dbReference type="ARBA" id="ARBA00023004"/>
    </source>
</evidence>
<keyword evidence="7 14" id="KW-0479">Metal-binding</keyword>
<evidence type="ECO:0000256" key="12">
    <source>
        <dbReference type="ARBA" id="ARBA00023033"/>
    </source>
</evidence>
<dbReference type="PRINTS" id="PR00465">
    <property type="entry name" value="EP450IV"/>
</dbReference>
<accession>A0A7R8VUH3</accession>
<sequence>MAKDVSFVESLFVVLERPRINDGHKSLRKHPPVMFLRRQCTKLFELKNGAGKVCRIEPKTSIIIPTYAIHNDPKYYQDPEIFDPERFSEENIQNRPKYTYLPFGEGPRICLARSSSQQSTPNTLKTHSKHTQDTLKTHSKHTSNTLKTHSKHTQDTLKTHSKHTQDTLQTHFKHTQDTLKTHSKHTQDTLKTHSKHTQDTLQIHSRHRKELLPLLQNGKHSVSYLLSYIAPSSPTQWQAFCQLPPVLRSYFPFYTLTSILKYRLTFFKPQEFLKKDGFIKKENDEGILTEAAPAIDNWEEVPAISYVDFVNVDEDVAACGEVSDADTVSEVLNNNIQDKDRASGGEEDNSSVVQERPIPSVAEAMEPIQELRRPLKVNNKLKDVLLSRIDLEDVFEMVYSELEGHELGGFYQFLQPCLMVRSPDVIETILVTRFDCFHDNWSHVCHEVDPLASRSLFFMTGDRGIYAPPNRAVLPRLRPSQSTLFHPSANEH</sequence>
<comment type="function">
    <text evidence="2">May be involved in the metabolism of insect hormones and in the breakdown of synthetic insecticides.</text>
</comment>
<feature type="binding site" description="axial binding residue" evidence="14">
    <location>
        <position position="110"/>
    </location>
    <ligand>
        <name>heme</name>
        <dbReference type="ChEBI" id="CHEBI:30413"/>
    </ligand>
    <ligandPart>
        <name>Fe</name>
        <dbReference type="ChEBI" id="CHEBI:18248"/>
    </ligandPart>
</feature>
<evidence type="ECO:0000256" key="4">
    <source>
        <dbReference type="ARBA" id="ARBA00004406"/>
    </source>
</evidence>
<keyword evidence="12 15" id="KW-0503">Monooxygenase</keyword>
<proteinExistence type="inferred from homology"/>
<evidence type="ECO:0000256" key="9">
    <source>
        <dbReference type="ARBA" id="ARBA00022848"/>
    </source>
</evidence>
<dbReference type="GO" id="GO:0020037">
    <property type="term" value="F:heme binding"/>
    <property type="evidence" value="ECO:0007669"/>
    <property type="project" value="InterPro"/>
</dbReference>
<evidence type="ECO:0000256" key="8">
    <source>
        <dbReference type="ARBA" id="ARBA00022824"/>
    </source>
</evidence>
<dbReference type="InterPro" id="IPR036396">
    <property type="entry name" value="Cyt_P450_sf"/>
</dbReference>
<evidence type="ECO:0000256" key="10">
    <source>
        <dbReference type="ARBA" id="ARBA00023002"/>
    </source>
</evidence>
<dbReference type="PROSITE" id="PS00086">
    <property type="entry name" value="CYTOCHROME_P450"/>
    <property type="match status" value="1"/>
</dbReference>
<dbReference type="InterPro" id="IPR001128">
    <property type="entry name" value="Cyt_P450"/>
</dbReference>
<evidence type="ECO:0000256" key="16">
    <source>
        <dbReference type="SAM" id="MobiDB-lite"/>
    </source>
</evidence>
<dbReference type="GO" id="GO:0005789">
    <property type="term" value="C:endoplasmic reticulum membrane"/>
    <property type="evidence" value="ECO:0007669"/>
    <property type="project" value="UniProtKB-SubCell"/>
</dbReference>
<dbReference type="EMBL" id="OA571084">
    <property type="protein sequence ID" value="CAD7203746.1"/>
    <property type="molecule type" value="Genomic_DNA"/>
</dbReference>
<evidence type="ECO:0000256" key="2">
    <source>
        <dbReference type="ARBA" id="ARBA00003690"/>
    </source>
</evidence>
<evidence type="ECO:0000256" key="14">
    <source>
        <dbReference type="PIRSR" id="PIRSR602403-1"/>
    </source>
</evidence>
<evidence type="ECO:0000313" key="17">
    <source>
        <dbReference type="EMBL" id="CAD7203746.1"/>
    </source>
</evidence>
<evidence type="ECO:0000256" key="7">
    <source>
        <dbReference type="ARBA" id="ARBA00022723"/>
    </source>
</evidence>